<protein>
    <submittedName>
        <fullName evidence="2">Uncharacterized protein</fullName>
    </submittedName>
</protein>
<keyword evidence="3" id="KW-1185">Reference proteome</keyword>
<evidence type="ECO:0000256" key="1">
    <source>
        <dbReference type="SAM" id="MobiDB-lite"/>
    </source>
</evidence>
<comment type="caution">
    <text evidence="2">The sequence shown here is derived from an EMBL/GenBank/DDBJ whole genome shotgun (WGS) entry which is preliminary data.</text>
</comment>
<reference evidence="2" key="1">
    <citation type="submission" date="2023-10" db="EMBL/GenBank/DDBJ databases">
        <title>Genome assemblies of two species of porcelain crab, Petrolisthes cinctipes and Petrolisthes manimaculis (Anomura: Porcellanidae).</title>
        <authorList>
            <person name="Angst P."/>
        </authorList>
    </citation>
    <scope>NUCLEOTIDE SEQUENCE</scope>
    <source>
        <strain evidence="2">PB745_01</strain>
        <tissue evidence="2">Gill</tissue>
    </source>
</reference>
<proteinExistence type="predicted"/>
<evidence type="ECO:0000313" key="2">
    <source>
        <dbReference type="EMBL" id="KAK3882498.1"/>
    </source>
</evidence>
<gene>
    <name evidence="2" type="ORF">Pcinc_013140</name>
</gene>
<name>A0AAE1G397_PETCI</name>
<organism evidence="2 3">
    <name type="scientific">Petrolisthes cinctipes</name>
    <name type="common">Flat porcelain crab</name>
    <dbReference type="NCBI Taxonomy" id="88211"/>
    <lineage>
        <taxon>Eukaryota</taxon>
        <taxon>Metazoa</taxon>
        <taxon>Ecdysozoa</taxon>
        <taxon>Arthropoda</taxon>
        <taxon>Crustacea</taxon>
        <taxon>Multicrustacea</taxon>
        <taxon>Malacostraca</taxon>
        <taxon>Eumalacostraca</taxon>
        <taxon>Eucarida</taxon>
        <taxon>Decapoda</taxon>
        <taxon>Pleocyemata</taxon>
        <taxon>Anomura</taxon>
        <taxon>Galatheoidea</taxon>
        <taxon>Porcellanidae</taxon>
        <taxon>Petrolisthes</taxon>
    </lineage>
</organism>
<feature type="compositionally biased region" description="Polar residues" evidence="1">
    <location>
        <begin position="83"/>
        <end position="92"/>
    </location>
</feature>
<dbReference type="EMBL" id="JAWQEG010001091">
    <property type="protein sequence ID" value="KAK3882498.1"/>
    <property type="molecule type" value="Genomic_DNA"/>
</dbReference>
<evidence type="ECO:0000313" key="3">
    <source>
        <dbReference type="Proteomes" id="UP001286313"/>
    </source>
</evidence>
<accession>A0AAE1G397</accession>
<feature type="region of interest" description="Disordered" evidence="1">
    <location>
        <begin position="48"/>
        <end position="92"/>
    </location>
</feature>
<dbReference type="Proteomes" id="UP001286313">
    <property type="component" value="Unassembled WGS sequence"/>
</dbReference>
<sequence length="92" mass="10078">MKMPNAEVRKLLLEEAKKLKDSQSYGIYISRDLTYAQRQDLARRRLARNASAVGGGPAGMDGARTGQSGLVVTEEAPPGPLNLQRTLPNRKQ</sequence>
<dbReference type="AlphaFoldDB" id="A0AAE1G397"/>